<evidence type="ECO:0000256" key="2">
    <source>
        <dbReference type="ARBA" id="ARBA00022737"/>
    </source>
</evidence>
<dbReference type="OMA" id="IFVWGTG"/>
<dbReference type="Proteomes" id="UP000014500">
    <property type="component" value="Unassembled WGS sequence"/>
</dbReference>
<evidence type="ECO:0000256" key="1">
    <source>
        <dbReference type="ARBA" id="ARBA00022658"/>
    </source>
</evidence>
<dbReference type="Gene3D" id="2.130.10.30">
    <property type="entry name" value="Regulator of chromosome condensation 1/beta-lactamase-inhibitor protein II"/>
    <property type="match status" value="1"/>
</dbReference>
<reference evidence="6" key="2">
    <citation type="submission" date="2015-02" db="UniProtKB">
        <authorList>
            <consortium name="EnsemblMetazoa"/>
        </authorList>
    </citation>
    <scope>IDENTIFICATION</scope>
</reference>
<dbReference type="PANTHER" id="PTHR45982">
    <property type="entry name" value="REGULATOR OF CHROMOSOME CONDENSATION"/>
    <property type="match status" value="1"/>
</dbReference>
<dbReference type="AlphaFoldDB" id="T1J8U9"/>
<reference evidence="7" key="1">
    <citation type="submission" date="2011-05" db="EMBL/GenBank/DDBJ databases">
        <authorList>
            <person name="Richards S.R."/>
            <person name="Qu J."/>
            <person name="Jiang H."/>
            <person name="Jhangiani S.N."/>
            <person name="Agravi P."/>
            <person name="Goodspeed R."/>
            <person name="Gross S."/>
            <person name="Mandapat C."/>
            <person name="Jackson L."/>
            <person name="Mathew T."/>
            <person name="Pu L."/>
            <person name="Thornton R."/>
            <person name="Saada N."/>
            <person name="Wilczek-Boney K.B."/>
            <person name="Lee S."/>
            <person name="Kovar C."/>
            <person name="Wu Y."/>
            <person name="Scherer S.E."/>
            <person name="Worley K.C."/>
            <person name="Muzny D.M."/>
            <person name="Gibbs R."/>
        </authorList>
    </citation>
    <scope>NUCLEOTIDE SEQUENCE</scope>
    <source>
        <strain evidence="7">Brora</strain>
    </source>
</reference>
<dbReference type="PhylomeDB" id="T1J8U9"/>
<protein>
    <recommendedName>
        <fullName evidence="5">RCC1-like domain-containing protein</fullName>
    </recommendedName>
</protein>
<dbReference type="InterPro" id="IPR009091">
    <property type="entry name" value="RCC1/BLIP-II"/>
</dbReference>
<dbReference type="PANTHER" id="PTHR45982:SF1">
    <property type="entry name" value="REGULATOR OF CHROMOSOME CONDENSATION"/>
    <property type="match status" value="1"/>
</dbReference>
<dbReference type="PROSITE" id="PS50012">
    <property type="entry name" value="RCC1_3"/>
    <property type="match status" value="6"/>
</dbReference>
<dbReference type="Pfam" id="PF25390">
    <property type="entry name" value="WD40_RLD"/>
    <property type="match status" value="1"/>
</dbReference>
<dbReference type="InterPro" id="IPR058923">
    <property type="entry name" value="RCC1-like_dom"/>
</dbReference>
<dbReference type="PROSITE" id="PS00626">
    <property type="entry name" value="RCC1_2"/>
    <property type="match status" value="4"/>
</dbReference>
<feature type="repeat" description="RCC1" evidence="3">
    <location>
        <begin position="375"/>
        <end position="426"/>
    </location>
</feature>
<keyword evidence="2" id="KW-0677">Repeat</keyword>
<evidence type="ECO:0000259" key="5">
    <source>
        <dbReference type="Pfam" id="PF25390"/>
    </source>
</evidence>
<dbReference type="HOGENOM" id="CLU_005210_6_2_1"/>
<dbReference type="EMBL" id="JH431967">
    <property type="status" value="NOT_ANNOTATED_CDS"/>
    <property type="molecule type" value="Genomic_DNA"/>
</dbReference>
<proteinExistence type="predicted"/>
<evidence type="ECO:0000256" key="3">
    <source>
        <dbReference type="PROSITE-ProRule" id="PRU00235"/>
    </source>
</evidence>
<name>T1J8U9_STRMM</name>
<feature type="repeat" description="RCC1" evidence="3">
    <location>
        <begin position="202"/>
        <end position="253"/>
    </location>
</feature>
<dbReference type="SUPFAM" id="SSF50985">
    <property type="entry name" value="RCC1/BLIP-II"/>
    <property type="match status" value="1"/>
</dbReference>
<dbReference type="InterPro" id="IPR000408">
    <property type="entry name" value="Reg_chr_condens"/>
</dbReference>
<feature type="domain" description="RCC1-like" evidence="5">
    <location>
        <begin position="153"/>
        <end position="528"/>
    </location>
</feature>
<feature type="repeat" description="RCC1" evidence="3">
    <location>
        <begin position="480"/>
        <end position="533"/>
    </location>
</feature>
<evidence type="ECO:0000256" key="4">
    <source>
        <dbReference type="SAM" id="MobiDB-lite"/>
    </source>
</evidence>
<dbReference type="eggNOG" id="KOG1426">
    <property type="taxonomic scope" value="Eukaryota"/>
</dbReference>
<dbReference type="EnsemblMetazoa" id="SMAR010139-RA">
    <property type="protein sequence ID" value="SMAR010139-PA"/>
    <property type="gene ID" value="SMAR010139"/>
</dbReference>
<feature type="region of interest" description="Disordered" evidence="4">
    <location>
        <begin position="52"/>
        <end position="82"/>
    </location>
</feature>
<keyword evidence="7" id="KW-1185">Reference proteome</keyword>
<sequence>MTRPRRQSMAKGNVAIAESKGKNHVIKEAEKALKSAKIRTKIAINRKKTKTKFTMAEKETPMEQDDDEEEEEEEETVEEEVKMPLRSRRNIVNNKVQFVDAARSSAPEKAAKKIVVNRKRSLPEPSTSVTGDAKRLKAVIERLPRHQRGIGFVLTFGQGDVGQLGLGNNAMEKKRPCLVNLPTKMADVCAGGMHTVCLSEDGKVFTFGCNDEGALGRDTSEEDSEFEPGEVEIDGRVIQISAGDSHSAALTDAGDVYAWGTFRDSSGAMGLLKSQCIEQIPHLVMPGVSVAKIASGSDHLVLLTTQGHLYTCGCAEQGQLGRVAECFTSRGGRKGLGLLLTPGLAVVRRQKGKQVLFDDVWTGAYATFVRIRGTTDVYVCGLNNYFQLGSEDIKNHYVLERSETFSSKSWVQIAGGQHHTLALDVNGDVYTMGRKEYGRLGLGENTQDLAVPTVVPELVSKNCIDIACGVATSYAVDSLGRAYSWGMGTNCALGTGEEEDVFEPVRVMGKNLEGKRNIAVSAGGQHAVLLAAPDNQPAE</sequence>
<feature type="repeat" description="RCC1" evidence="3">
    <location>
        <begin position="254"/>
        <end position="306"/>
    </location>
</feature>
<accession>T1J8U9</accession>
<organism evidence="6 7">
    <name type="scientific">Strigamia maritima</name>
    <name type="common">European centipede</name>
    <name type="synonym">Geophilus maritimus</name>
    <dbReference type="NCBI Taxonomy" id="126957"/>
    <lineage>
        <taxon>Eukaryota</taxon>
        <taxon>Metazoa</taxon>
        <taxon>Ecdysozoa</taxon>
        <taxon>Arthropoda</taxon>
        <taxon>Myriapoda</taxon>
        <taxon>Chilopoda</taxon>
        <taxon>Pleurostigmophora</taxon>
        <taxon>Geophilomorpha</taxon>
        <taxon>Linotaeniidae</taxon>
        <taxon>Strigamia</taxon>
    </lineage>
</organism>
<evidence type="ECO:0000313" key="6">
    <source>
        <dbReference type="EnsemblMetazoa" id="SMAR010139-PA"/>
    </source>
</evidence>
<dbReference type="STRING" id="126957.T1J8U9"/>
<dbReference type="GO" id="GO:0005085">
    <property type="term" value="F:guanyl-nucleotide exchange factor activity"/>
    <property type="evidence" value="ECO:0007669"/>
    <property type="project" value="TreeGrafter"/>
</dbReference>
<evidence type="ECO:0000313" key="7">
    <source>
        <dbReference type="Proteomes" id="UP000014500"/>
    </source>
</evidence>
<keyword evidence="1" id="KW-0344">Guanine-nucleotide releasing factor</keyword>
<feature type="repeat" description="RCC1" evidence="3">
    <location>
        <begin position="151"/>
        <end position="201"/>
    </location>
</feature>
<dbReference type="InterPro" id="IPR051553">
    <property type="entry name" value="Ran_GTPase-activating"/>
</dbReference>
<feature type="compositionally biased region" description="Acidic residues" evidence="4">
    <location>
        <begin position="62"/>
        <end position="78"/>
    </location>
</feature>
<dbReference type="PRINTS" id="PR00633">
    <property type="entry name" value="RCCNDNSATION"/>
</dbReference>
<dbReference type="GO" id="GO:0005737">
    <property type="term" value="C:cytoplasm"/>
    <property type="evidence" value="ECO:0007669"/>
    <property type="project" value="TreeGrafter"/>
</dbReference>
<dbReference type="PROSITE" id="PS00625">
    <property type="entry name" value="RCC1_1"/>
    <property type="match status" value="1"/>
</dbReference>
<feature type="repeat" description="RCC1" evidence="3">
    <location>
        <begin position="427"/>
        <end position="479"/>
    </location>
</feature>